<name>A0A9W4K445_9EURO</name>
<organism evidence="1 2">
    <name type="scientific">Penicillium egyptiacum</name>
    <dbReference type="NCBI Taxonomy" id="1303716"/>
    <lineage>
        <taxon>Eukaryota</taxon>
        <taxon>Fungi</taxon>
        <taxon>Dikarya</taxon>
        <taxon>Ascomycota</taxon>
        <taxon>Pezizomycotina</taxon>
        <taxon>Eurotiomycetes</taxon>
        <taxon>Eurotiomycetidae</taxon>
        <taxon>Eurotiales</taxon>
        <taxon>Aspergillaceae</taxon>
        <taxon>Penicillium</taxon>
    </lineage>
</organism>
<gene>
    <name evidence="1" type="ORF">PEGY_LOCUS2017</name>
</gene>
<dbReference type="InterPro" id="IPR011009">
    <property type="entry name" value="Kinase-like_dom_sf"/>
</dbReference>
<evidence type="ECO:0000313" key="1">
    <source>
        <dbReference type="EMBL" id="CAG8889965.1"/>
    </source>
</evidence>
<accession>A0A9W4K445</accession>
<keyword evidence="2" id="KW-1185">Reference proteome</keyword>
<protein>
    <recommendedName>
        <fullName evidence="3">Aminoglycoside phosphotransferase domain-containing protein</fullName>
    </recommendedName>
</protein>
<proteinExistence type="predicted"/>
<dbReference type="AlphaFoldDB" id="A0A9W4K445"/>
<dbReference type="SUPFAM" id="SSF56112">
    <property type="entry name" value="Protein kinase-like (PK-like)"/>
    <property type="match status" value="1"/>
</dbReference>
<comment type="caution">
    <text evidence="1">The sequence shown here is derived from an EMBL/GenBank/DDBJ whole genome shotgun (WGS) entry which is preliminary data.</text>
</comment>
<dbReference type="Proteomes" id="UP001154252">
    <property type="component" value="Unassembled WGS sequence"/>
</dbReference>
<evidence type="ECO:0008006" key="3">
    <source>
        <dbReference type="Google" id="ProtNLM"/>
    </source>
</evidence>
<sequence length="98" mass="11150">MHIRLRIIFSDGTAWLARILRTNYTSFPDECSNLCLKSECATLEWLKDINVPSPKLFDFGLRNDPENDVGVPYMLIEELPGTPLLSLSPSEDQPQNIQ</sequence>
<dbReference type="EMBL" id="CAJVRC010000843">
    <property type="protein sequence ID" value="CAG8889965.1"/>
    <property type="molecule type" value="Genomic_DNA"/>
</dbReference>
<reference evidence="1" key="1">
    <citation type="submission" date="2021-07" db="EMBL/GenBank/DDBJ databases">
        <authorList>
            <person name="Branca A.L. A."/>
        </authorList>
    </citation>
    <scope>NUCLEOTIDE SEQUENCE</scope>
</reference>
<evidence type="ECO:0000313" key="2">
    <source>
        <dbReference type="Proteomes" id="UP001154252"/>
    </source>
</evidence>
<dbReference type="OrthoDB" id="5327538at2759"/>